<evidence type="ECO:0000313" key="3">
    <source>
        <dbReference type="EMBL" id="SDM38347.1"/>
    </source>
</evidence>
<dbReference type="RefSeq" id="WP_041107559.1">
    <property type="nucleotide sequence ID" value="NZ_CP007511.1"/>
</dbReference>
<protein>
    <submittedName>
        <fullName evidence="2">Uncharacterized protein</fullName>
    </submittedName>
</protein>
<dbReference type="Proteomes" id="UP000031271">
    <property type="component" value="Chromosome"/>
</dbReference>
<dbReference type="EMBL" id="FNHO01000004">
    <property type="protein sequence ID" value="SDM38347.1"/>
    <property type="molecule type" value="Genomic_DNA"/>
</dbReference>
<proteinExistence type="predicted"/>
<name>A0A8D3XZV4_9GAMM</name>
<dbReference type="EMBL" id="CP007511">
    <property type="protein sequence ID" value="AJE14673.1"/>
    <property type="molecule type" value="Genomic_DNA"/>
</dbReference>
<gene>
    <name evidence="2" type="ORF">CL52_06310</name>
    <name evidence="3" type="ORF">SAMN05660875_104308</name>
</gene>
<accession>A0A8D3XZV4</accession>
<reference evidence="2 4" key="3">
    <citation type="journal article" name="Genome Announc.">
        <title>Complete Genome Sequence of Pseudomonas balearica DSM 6083T.</title>
        <authorList>
            <person name="Bennasar-Figueras A."/>
            <person name="Salva-Serra F."/>
            <person name="Jaen-Luchoro D."/>
            <person name="Segui C."/>
            <person name="Aliaga F."/>
            <person name="Busquets A."/>
            <person name="Gomila M."/>
            <person name="Moore E.R."/>
            <person name="Lalucat J."/>
        </authorList>
    </citation>
    <scope>NUCLEOTIDE SEQUENCE [LARGE SCALE GENOMIC DNA]</scope>
    <source>
        <strain evidence="4">DSM 6083</strain>
        <strain evidence="2">DSM6083</strain>
    </source>
</reference>
<dbReference type="GeneID" id="77259529"/>
<evidence type="ECO:0000256" key="1">
    <source>
        <dbReference type="SAM" id="MobiDB-lite"/>
    </source>
</evidence>
<dbReference type="AlphaFoldDB" id="A0A8D3XZV4"/>
<reference evidence="4" key="1">
    <citation type="submission" date="2014-03" db="EMBL/GenBank/DDBJ databases">
        <title>Complete genome of Pseudomonas balearica DSM 6083T, a sewage water isolate from an enrichment with 2-methylnaphthalene.</title>
        <authorList>
            <person name="Salva-Serra F."/>
            <person name="Jaen-Luchoro D."/>
            <person name="Busquets A."/>
            <person name="Pena A."/>
            <person name="Gomila M."/>
            <person name="Bosch R."/>
            <person name="Nogales B."/>
            <person name="Garcia-Valdes E."/>
            <person name="Lalucat J."/>
            <person name="Bennasar A."/>
        </authorList>
    </citation>
    <scope>NUCLEOTIDE SEQUENCE [LARGE SCALE GENOMIC DNA]</scope>
    <source>
        <strain evidence="4">DSM 6083</strain>
    </source>
</reference>
<keyword evidence="5" id="KW-1185">Reference proteome</keyword>
<dbReference type="KEGG" id="pbm:CL52_06310"/>
<reference evidence="3 5" key="2">
    <citation type="submission" date="2016-10" db="EMBL/GenBank/DDBJ databases">
        <authorList>
            <person name="Varghese N."/>
            <person name="Submissions S."/>
        </authorList>
    </citation>
    <scope>NUCLEOTIDE SEQUENCE [LARGE SCALE GENOMIC DNA]</scope>
    <source>
        <strain evidence="3 5">DSM 6083</strain>
    </source>
</reference>
<evidence type="ECO:0000313" key="4">
    <source>
        <dbReference type="Proteomes" id="UP000031271"/>
    </source>
</evidence>
<dbReference type="Proteomes" id="UP000182276">
    <property type="component" value="Unassembled WGS sequence"/>
</dbReference>
<sequence>MRVAGLPVPAYPLDRSARPGSAPAVYRDTQAQTERWREAESGATRNDTPRPAPEPRRSEADAFSLEVYRPIRFEAQPERPLSSRAATALASYAVTASFPIDPDAAEVLGLDLYA</sequence>
<evidence type="ECO:0000313" key="5">
    <source>
        <dbReference type="Proteomes" id="UP000182276"/>
    </source>
</evidence>
<feature type="region of interest" description="Disordered" evidence="1">
    <location>
        <begin position="1"/>
        <end position="61"/>
    </location>
</feature>
<organism evidence="2 4">
    <name type="scientific">Stutzerimonas balearica DSM 6083</name>
    <dbReference type="NCBI Taxonomy" id="1123016"/>
    <lineage>
        <taxon>Bacteria</taxon>
        <taxon>Pseudomonadati</taxon>
        <taxon>Pseudomonadota</taxon>
        <taxon>Gammaproteobacteria</taxon>
        <taxon>Pseudomonadales</taxon>
        <taxon>Pseudomonadaceae</taxon>
        <taxon>Stutzerimonas</taxon>
    </lineage>
</organism>
<evidence type="ECO:0000313" key="2">
    <source>
        <dbReference type="EMBL" id="AJE14673.1"/>
    </source>
</evidence>